<dbReference type="EMBL" id="HG994370">
    <property type="protein sequence ID" value="CAF2055059.1"/>
    <property type="molecule type" value="Genomic_DNA"/>
</dbReference>
<proteinExistence type="predicted"/>
<accession>A0A816PXM5</accession>
<gene>
    <name evidence="1" type="ORF">DARMORV10_C06P05820.1</name>
</gene>
<reference evidence="1" key="1">
    <citation type="submission" date="2021-01" db="EMBL/GenBank/DDBJ databases">
        <authorList>
            <consortium name="Genoscope - CEA"/>
            <person name="William W."/>
        </authorList>
    </citation>
    <scope>NUCLEOTIDE SEQUENCE</scope>
</reference>
<dbReference type="AlphaFoldDB" id="A0A816PXM5"/>
<evidence type="ECO:0000313" key="1">
    <source>
        <dbReference type="EMBL" id="CAF2055059.1"/>
    </source>
</evidence>
<name>A0A816PXM5_BRANA</name>
<protein>
    <submittedName>
        <fullName evidence="1">(rape) hypothetical protein</fullName>
    </submittedName>
</protein>
<dbReference type="Proteomes" id="UP001295469">
    <property type="component" value="Chromosome C06"/>
</dbReference>
<sequence>MLDSTQRVERLASCAQTLWIFKMSAKILTLNTIAVGGLRELDILVSKISEIKIDWEKQREKRSSIKEKEDLLCNSYPCFKHLSRIAIFCLEGPKELTWLFVCSKSQAFRSVTFTKPGRNNK</sequence>
<organism evidence="1">
    <name type="scientific">Brassica napus</name>
    <name type="common">Rape</name>
    <dbReference type="NCBI Taxonomy" id="3708"/>
    <lineage>
        <taxon>Eukaryota</taxon>
        <taxon>Viridiplantae</taxon>
        <taxon>Streptophyta</taxon>
        <taxon>Embryophyta</taxon>
        <taxon>Tracheophyta</taxon>
        <taxon>Spermatophyta</taxon>
        <taxon>Magnoliopsida</taxon>
        <taxon>eudicotyledons</taxon>
        <taxon>Gunneridae</taxon>
        <taxon>Pentapetalae</taxon>
        <taxon>rosids</taxon>
        <taxon>malvids</taxon>
        <taxon>Brassicales</taxon>
        <taxon>Brassicaceae</taxon>
        <taxon>Brassiceae</taxon>
        <taxon>Brassica</taxon>
    </lineage>
</organism>